<keyword evidence="3" id="KW-0653">Protein transport</keyword>
<dbReference type="PANTHER" id="PTHR13768:SF8">
    <property type="entry name" value="ALPHA-SOLUBLE NSF ATTACHMENT PROTEIN"/>
    <property type="match status" value="1"/>
</dbReference>
<dbReference type="Proteomes" id="UP001497623">
    <property type="component" value="Unassembled WGS sequence"/>
</dbReference>
<reference evidence="5 6" key="1">
    <citation type="submission" date="2024-05" db="EMBL/GenBank/DDBJ databases">
        <authorList>
            <person name="Wallberg A."/>
        </authorList>
    </citation>
    <scope>NUCLEOTIDE SEQUENCE [LARGE SCALE GENOMIC DNA]</scope>
</reference>
<dbReference type="PANTHER" id="PTHR13768">
    <property type="entry name" value="SOLUBLE NSF ATTACHMENT PROTEIN SNAP"/>
    <property type="match status" value="1"/>
</dbReference>
<proteinExistence type="inferred from homology"/>
<evidence type="ECO:0000256" key="4">
    <source>
        <dbReference type="SAM" id="MobiDB-lite"/>
    </source>
</evidence>
<evidence type="ECO:0000256" key="3">
    <source>
        <dbReference type="ARBA" id="ARBA00022927"/>
    </source>
</evidence>
<dbReference type="InterPro" id="IPR000744">
    <property type="entry name" value="NSF_attach"/>
</dbReference>
<accession>A0AAV2QAW6</accession>
<protein>
    <submittedName>
        <fullName evidence="5">Uncharacterized protein</fullName>
    </submittedName>
</protein>
<dbReference type="Gene3D" id="1.25.40.10">
    <property type="entry name" value="Tetratricopeptide repeat domain"/>
    <property type="match status" value="1"/>
</dbReference>
<evidence type="ECO:0000313" key="5">
    <source>
        <dbReference type="EMBL" id="CAL4075757.1"/>
    </source>
</evidence>
<feature type="region of interest" description="Disordered" evidence="4">
    <location>
        <begin position="1"/>
        <end position="22"/>
    </location>
</feature>
<dbReference type="GO" id="GO:0019905">
    <property type="term" value="F:syntaxin binding"/>
    <property type="evidence" value="ECO:0007669"/>
    <property type="project" value="TreeGrafter"/>
</dbReference>
<keyword evidence="6" id="KW-1185">Reference proteome</keyword>
<organism evidence="5 6">
    <name type="scientific">Meganyctiphanes norvegica</name>
    <name type="common">Northern krill</name>
    <name type="synonym">Thysanopoda norvegica</name>
    <dbReference type="NCBI Taxonomy" id="48144"/>
    <lineage>
        <taxon>Eukaryota</taxon>
        <taxon>Metazoa</taxon>
        <taxon>Ecdysozoa</taxon>
        <taxon>Arthropoda</taxon>
        <taxon>Crustacea</taxon>
        <taxon>Multicrustacea</taxon>
        <taxon>Malacostraca</taxon>
        <taxon>Eumalacostraca</taxon>
        <taxon>Eucarida</taxon>
        <taxon>Euphausiacea</taxon>
        <taxon>Euphausiidae</taxon>
        <taxon>Meganyctiphanes</taxon>
    </lineage>
</organism>
<evidence type="ECO:0000313" key="6">
    <source>
        <dbReference type="Proteomes" id="UP001497623"/>
    </source>
</evidence>
<dbReference type="GO" id="GO:0035494">
    <property type="term" value="P:SNARE complex disassembly"/>
    <property type="evidence" value="ECO:0007669"/>
    <property type="project" value="TreeGrafter"/>
</dbReference>
<feature type="compositionally biased region" description="Basic residues" evidence="4">
    <location>
        <begin position="1"/>
        <end position="11"/>
    </location>
</feature>
<dbReference type="GO" id="GO:0005483">
    <property type="term" value="F:soluble NSF attachment protein activity"/>
    <property type="evidence" value="ECO:0007669"/>
    <property type="project" value="TreeGrafter"/>
</dbReference>
<evidence type="ECO:0000256" key="2">
    <source>
        <dbReference type="ARBA" id="ARBA00022448"/>
    </source>
</evidence>
<comment type="caution">
    <text evidence="5">The sequence shown here is derived from an EMBL/GenBank/DDBJ whole genome shotgun (WGS) entry which is preliminary data.</text>
</comment>
<dbReference type="EMBL" id="CAXKWB010004893">
    <property type="protein sequence ID" value="CAL4075757.1"/>
    <property type="molecule type" value="Genomic_DNA"/>
</dbReference>
<comment type="similarity">
    <text evidence="1">Belongs to the SNAP family.</text>
</comment>
<dbReference type="AlphaFoldDB" id="A0AAV2QAW6"/>
<sequence>MSSKHSYHRGLSKVNEGSDLQNANKFKMTKNWDAAGHAFTEIAALDYRSGNRRDAATNYVEAGNCYKKTDPNEAVNSLLKATEIHTDMGKFNKVAKHHQSIADIYANE</sequence>
<dbReference type="Pfam" id="PF14938">
    <property type="entry name" value="SNAP"/>
    <property type="match status" value="1"/>
</dbReference>
<evidence type="ECO:0000256" key="1">
    <source>
        <dbReference type="ARBA" id="ARBA00010050"/>
    </source>
</evidence>
<name>A0AAV2QAW6_MEGNR</name>
<gene>
    <name evidence="5" type="ORF">MNOR_LOCUS9908</name>
</gene>
<dbReference type="GO" id="GO:0031201">
    <property type="term" value="C:SNARE complex"/>
    <property type="evidence" value="ECO:0007669"/>
    <property type="project" value="TreeGrafter"/>
</dbReference>
<feature type="non-terminal residue" evidence="5">
    <location>
        <position position="108"/>
    </location>
</feature>
<dbReference type="GO" id="GO:0006886">
    <property type="term" value="P:intracellular protein transport"/>
    <property type="evidence" value="ECO:0007669"/>
    <property type="project" value="InterPro"/>
</dbReference>
<dbReference type="SUPFAM" id="SSF48452">
    <property type="entry name" value="TPR-like"/>
    <property type="match status" value="1"/>
</dbReference>
<keyword evidence="2" id="KW-0813">Transport</keyword>
<dbReference type="GO" id="GO:0005774">
    <property type="term" value="C:vacuolar membrane"/>
    <property type="evidence" value="ECO:0007669"/>
    <property type="project" value="TreeGrafter"/>
</dbReference>
<dbReference type="InterPro" id="IPR011990">
    <property type="entry name" value="TPR-like_helical_dom_sf"/>
</dbReference>